<dbReference type="Proteomes" id="UP000216339">
    <property type="component" value="Unassembled WGS sequence"/>
</dbReference>
<evidence type="ECO:0000256" key="4">
    <source>
        <dbReference type="SAM" id="MobiDB-lite"/>
    </source>
</evidence>
<sequence length="227" mass="24130">MNAADLPRLADPFPPSDVEWKPGATTRDKSKGLAMAYLTSRAVQQRFDDVCGPADWRNEFQPGPDGGVLCGISIRVERSGSDGQPISEWVTKWDGADNSQVEAVKGGLSGAMKRAAVQWGVGRYLYELPATWVRLDDRGRFAETPRIPREHLPQGTSGNATPGPQRGGQERASGGRSGGGRPEGPGGPPDGPASGRQRPMPPRSGQRRVIRPPASGDGDGRPAEPGF</sequence>
<evidence type="ECO:0000256" key="1">
    <source>
        <dbReference type="ARBA" id="ARBA00006638"/>
    </source>
</evidence>
<keyword evidence="3" id="KW-0234">DNA repair</keyword>
<keyword evidence="6" id="KW-1185">Reference proteome</keyword>
<dbReference type="Pfam" id="PF04098">
    <property type="entry name" value="Rad52_Rad22"/>
    <property type="match status" value="1"/>
</dbReference>
<name>A0A271IV14_9BACT</name>
<reference evidence="5 6" key="1">
    <citation type="submission" date="2016-11" db="EMBL/GenBank/DDBJ databases">
        <title>Study of marine rhodopsin-containing bacteria.</title>
        <authorList>
            <person name="Yoshizawa S."/>
            <person name="Kumagai Y."/>
            <person name="Kogure K."/>
        </authorList>
    </citation>
    <scope>NUCLEOTIDE SEQUENCE [LARGE SCALE GENOMIC DNA]</scope>
    <source>
        <strain evidence="5 6">SAORIC-28</strain>
    </source>
</reference>
<dbReference type="RefSeq" id="WP_143537518.1">
    <property type="nucleotide sequence ID" value="NZ_MQWD01000001.1"/>
</dbReference>
<dbReference type="AlphaFoldDB" id="A0A271IV14"/>
<evidence type="ECO:0000313" key="6">
    <source>
        <dbReference type="Proteomes" id="UP000216339"/>
    </source>
</evidence>
<dbReference type="GO" id="GO:0006281">
    <property type="term" value="P:DNA repair"/>
    <property type="evidence" value="ECO:0007669"/>
    <property type="project" value="UniProtKB-KW"/>
</dbReference>
<comment type="caution">
    <text evidence="5">The sequence shown here is derived from an EMBL/GenBank/DDBJ whole genome shotgun (WGS) entry which is preliminary data.</text>
</comment>
<accession>A0A271IV14</accession>
<dbReference type="InterPro" id="IPR041247">
    <property type="entry name" value="Rad52_fam"/>
</dbReference>
<dbReference type="OrthoDB" id="9805874at2"/>
<keyword evidence="2" id="KW-0227">DNA damage</keyword>
<evidence type="ECO:0000256" key="2">
    <source>
        <dbReference type="ARBA" id="ARBA00022763"/>
    </source>
</evidence>
<feature type="region of interest" description="Disordered" evidence="4">
    <location>
        <begin position="1"/>
        <end position="25"/>
    </location>
</feature>
<dbReference type="EMBL" id="MQWD01000001">
    <property type="protein sequence ID" value="PAP74957.1"/>
    <property type="molecule type" value="Genomic_DNA"/>
</dbReference>
<evidence type="ECO:0000313" key="5">
    <source>
        <dbReference type="EMBL" id="PAP74957.1"/>
    </source>
</evidence>
<evidence type="ECO:0000256" key="3">
    <source>
        <dbReference type="ARBA" id="ARBA00023204"/>
    </source>
</evidence>
<feature type="region of interest" description="Disordered" evidence="4">
    <location>
        <begin position="144"/>
        <end position="227"/>
    </location>
</feature>
<gene>
    <name evidence="5" type="ORF">BSZ37_00070</name>
</gene>
<proteinExistence type="inferred from homology"/>
<comment type="similarity">
    <text evidence="1">Belongs to the RAD52 family.</text>
</comment>
<evidence type="ECO:0008006" key="7">
    <source>
        <dbReference type="Google" id="ProtNLM"/>
    </source>
</evidence>
<organism evidence="5 6">
    <name type="scientific">Rubrivirga marina</name>
    <dbReference type="NCBI Taxonomy" id="1196024"/>
    <lineage>
        <taxon>Bacteria</taxon>
        <taxon>Pseudomonadati</taxon>
        <taxon>Rhodothermota</taxon>
        <taxon>Rhodothermia</taxon>
        <taxon>Rhodothermales</taxon>
        <taxon>Rubricoccaceae</taxon>
        <taxon>Rubrivirga</taxon>
    </lineage>
</organism>
<protein>
    <recommendedName>
        <fullName evidence="7">DNA repair protein Rad52</fullName>
    </recommendedName>
</protein>
<feature type="compositionally biased region" description="Basic and acidic residues" evidence="4">
    <location>
        <begin position="218"/>
        <end position="227"/>
    </location>
</feature>
<feature type="compositionally biased region" description="Gly residues" evidence="4">
    <location>
        <begin position="175"/>
        <end position="184"/>
    </location>
</feature>